<dbReference type="AlphaFoldDB" id="A0A2T3A5K4"/>
<reference evidence="2 3" key="1">
    <citation type="journal article" date="2018" name="Mycol. Prog.">
        <title>Coniella lustricola, a new species from submerged detritus.</title>
        <authorList>
            <person name="Raudabaugh D.B."/>
            <person name="Iturriaga T."/>
            <person name="Carver A."/>
            <person name="Mondo S."/>
            <person name="Pangilinan J."/>
            <person name="Lipzen A."/>
            <person name="He G."/>
            <person name="Amirebrahimi M."/>
            <person name="Grigoriev I.V."/>
            <person name="Miller A.N."/>
        </authorList>
    </citation>
    <scope>NUCLEOTIDE SEQUENCE [LARGE SCALE GENOMIC DNA]</scope>
    <source>
        <strain evidence="2 3">B22-T-1</strain>
    </source>
</reference>
<name>A0A2T3A5K4_9PEZI</name>
<evidence type="ECO:0000313" key="2">
    <source>
        <dbReference type="EMBL" id="PSR83252.1"/>
    </source>
</evidence>
<accession>A0A2T3A5K4</accession>
<sequence length="206" mass="23083">MQPVLVGLEPISGSVLDGTNEQIDMSDGTRQMAYTDTGQTQTLAQPSQHGRGSSPCYTPRLYISPGPILAAAVLTLQAAIIGSSGRQNCPMFDAGYACDHPPFFPSNAGRTLQFFLFFSFFSPPARAFFLLREVGDRADGAGDAYESERARERKGERERERERELMIHPAIYISVDRTAWHRRKLDRRSLLLSPCRRWHCLSGCRK</sequence>
<proteinExistence type="predicted"/>
<dbReference type="InParanoid" id="A0A2T3A5K4"/>
<dbReference type="Proteomes" id="UP000241462">
    <property type="component" value="Unassembled WGS sequence"/>
</dbReference>
<feature type="region of interest" description="Disordered" evidence="1">
    <location>
        <begin position="141"/>
        <end position="161"/>
    </location>
</feature>
<organism evidence="2 3">
    <name type="scientific">Coniella lustricola</name>
    <dbReference type="NCBI Taxonomy" id="2025994"/>
    <lineage>
        <taxon>Eukaryota</taxon>
        <taxon>Fungi</taxon>
        <taxon>Dikarya</taxon>
        <taxon>Ascomycota</taxon>
        <taxon>Pezizomycotina</taxon>
        <taxon>Sordariomycetes</taxon>
        <taxon>Sordariomycetidae</taxon>
        <taxon>Diaporthales</taxon>
        <taxon>Schizoparmaceae</taxon>
        <taxon>Coniella</taxon>
    </lineage>
</organism>
<keyword evidence="3" id="KW-1185">Reference proteome</keyword>
<evidence type="ECO:0000256" key="1">
    <source>
        <dbReference type="SAM" id="MobiDB-lite"/>
    </source>
</evidence>
<gene>
    <name evidence="2" type="ORF">BD289DRAFT_288843</name>
</gene>
<dbReference type="EMBL" id="KZ678463">
    <property type="protein sequence ID" value="PSR83252.1"/>
    <property type="molecule type" value="Genomic_DNA"/>
</dbReference>
<evidence type="ECO:0000313" key="3">
    <source>
        <dbReference type="Proteomes" id="UP000241462"/>
    </source>
</evidence>
<protein>
    <submittedName>
        <fullName evidence="2">Uncharacterized protein</fullName>
    </submittedName>
</protein>